<dbReference type="InterPro" id="IPR037079">
    <property type="entry name" value="AF2212/PG0164-like_sf"/>
</dbReference>
<dbReference type="Proteomes" id="UP000272888">
    <property type="component" value="Unassembled WGS sequence"/>
</dbReference>
<gene>
    <name evidence="1" type="ORF">D7V93_33015</name>
</gene>
<reference evidence="2" key="1">
    <citation type="submission" date="2018-09" db="EMBL/GenBank/DDBJ databases">
        <authorList>
            <person name="Livingstone P.G."/>
            <person name="Whitworth D.E."/>
        </authorList>
    </citation>
    <scope>NUCLEOTIDE SEQUENCE [LARGE SCALE GENOMIC DNA]</scope>
    <source>
        <strain evidence="2">CA051B</strain>
    </source>
</reference>
<dbReference type="SUPFAM" id="SSF141694">
    <property type="entry name" value="AF2212/PG0164-like"/>
    <property type="match status" value="1"/>
</dbReference>
<dbReference type="InterPro" id="IPR015018">
    <property type="entry name" value="DUF1905"/>
</dbReference>
<evidence type="ECO:0000313" key="2">
    <source>
        <dbReference type="Proteomes" id="UP000272888"/>
    </source>
</evidence>
<proteinExistence type="predicted"/>
<dbReference type="Pfam" id="PF08922">
    <property type="entry name" value="DUF1905"/>
    <property type="match status" value="1"/>
</dbReference>
<dbReference type="Gene3D" id="2.40.30.100">
    <property type="entry name" value="AF2212/PG0164-like"/>
    <property type="match status" value="1"/>
</dbReference>
<comment type="caution">
    <text evidence="1">The sequence shown here is derived from an EMBL/GenBank/DDBJ whole genome shotgun (WGS) entry which is preliminary data.</text>
</comment>
<protein>
    <submittedName>
        <fullName evidence="1">DUF1905 domain-containing protein</fullName>
    </submittedName>
</protein>
<dbReference type="EMBL" id="RAWB01000493">
    <property type="protein sequence ID" value="RKH48621.1"/>
    <property type="molecule type" value="Genomic_DNA"/>
</dbReference>
<evidence type="ECO:0000313" key="1">
    <source>
        <dbReference type="EMBL" id="RKH48621.1"/>
    </source>
</evidence>
<keyword evidence="2" id="KW-1185">Reference proteome</keyword>
<organism evidence="1 2">
    <name type="scientific">Corallococcus llansteffanensis</name>
    <dbReference type="NCBI Taxonomy" id="2316731"/>
    <lineage>
        <taxon>Bacteria</taxon>
        <taxon>Pseudomonadati</taxon>
        <taxon>Myxococcota</taxon>
        <taxon>Myxococcia</taxon>
        <taxon>Myxococcales</taxon>
        <taxon>Cystobacterineae</taxon>
        <taxon>Myxococcaceae</taxon>
        <taxon>Corallococcus</taxon>
    </lineage>
</organism>
<name>A0A3A8P241_9BACT</name>
<dbReference type="Pfam" id="PF13376">
    <property type="entry name" value="OmdA"/>
    <property type="match status" value="1"/>
</dbReference>
<accession>A0A3A8P241</accession>
<sequence length="160" mass="18083">MVRAMAQEKKQTFTAKLEVANDAGGRFVRCPFDSKDVYGEARPPVIGTVNGQPFRSRLMVYGGKTYLGFTREVRDAAGIEEGMALKIVLERDTAPREIEVPEDLQRALDAEPALRDVFTKLAFTHRKEFVQSITEAKRPETRERRLAQTLEKLRARAAQS</sequence>
<dbReference type="AlphaFoldDB" id="A0A3A8P241"/>